<dbReference type="Proteomes" id="UP001283341">
    <property type="component" value="Unassembled WGS sequence"/>
</dbReference>
<name>A0AAE0I1T6_9PEZI</name>
<organism evidence="2 3">
    <name type="scientific">Apodospora peruviana</name>
    <dbReference type="NCBI Taxonomy" id="516989"/>
    <lineage>
        <taxon>Eukaryota</taxon>
        <taxon>Fungi</taxon>
        <taxon>Dikarya</taxon>
        <taxon>Ascomycota</taxon>
        <taxon>Pezizomycotina</taxon>
        <taxon>Sordariomycetes</taxon>
        <taxon>Sordariomycetidae</taxon>
        <taxon>Sordariales</taxon>
        <taxon>Lasiosphaeriaceae</taxon>
        <taxon>Apodospora</taxon>
    </lineage>
</organism>
<keyword evidence="3" id="KW-1185">Reference proteome</keyword>
<dbReference type="EMBL" id="JAUEDM010000005">
    <property type="protein sequence ID" value="KAK3316886.1"/>
    <property type="molecule type" value="Genomic_DNA"/>
</dbReference>
<protein>
    <submittedName>
        <fullName evidence="2">Uncharacterized protein</fullName>
    </submittedName>
</protein>
<evidence type="ECO:0000256" key="1">
    <source>
        <dbReference type="SAM" id="MobiDB-lite"/>
    </source>
</evidence>
<accession>A0AAE0I1T6</accession>
<reference evidence="2" key="1">
    <citation type="journal article" date="2023" name="Mol. Phylogenet. Evol.">
        <title>Genome-scale phylogeny and comparative genomics of the fungal order Sordariales.</title>
        <authorList>
            <person name="Hensen N."/>
            <person name="Bonometti L."/>
            <person name="Westerberg I."/>
            <person name="Brannstrom I.O."/>
            <person name="Guillou S."/>
            <person name="Cros-Aarteil S."/>
            <person name="Calhoun S."/>
            <person name="Haridas S."/>
            <person name="Kuo A."/>
            <person name="Mondo S."/>
            <person name="Pangilinan J."/>
            <person name="Riley R."/>
            <person name="LaButti K."/>
            <person name="Andreopoulos B."/>
            <person name="Lipzen A."/>
            <person name="Chen C."/>
            <person name="Yan M."/>
            <person name="Daum C."/>
            <person name="Ng V."/>
            <person name="Clum A."/>
            <person name="Steindorff A."/>
            <person name="Ohm R.A."/>
            <person name="Martin F."/>
            <person name="Silar P."/>
            <person name="Natvig D.O."/>
            <person name="Lalanne C."/>
            <person name="Gautier V."/>
            <person name="Ament-Velasquez S.L."/>
            <person name="Kruys A."/>
            <person name="Hutchinson M.I."/>
            <person name="Powell A.J."/>
            <person name="Barry K."/>
            <person name="Miller A.N."/>
            <person name="Grigoriev I.V."/>
            <person name="Debuchy R."/>
            <person name="Gladieux P."/>
            <person name="Hiltunen Thoren M."/>
            <person name="Johannesson H."/>
        </authorList>
    </citation>
    <scope>NUCLEOTIDE SEQUENCE</scope>
    <source>
        <strain evidence="2">CBS 118394</strain>
    </source>
</reference>
<proteinExistence type="predicted"/>
<evidence type="ECO:0000313" key="3">
    <source>
        <dbReference type="Proteomes" id="UP001283341"/>
    </source>
</evidence>
<comment type="caution">
    <text evidence="2">The sequence shown here is derived from an EMBL/GenBank/DDBJ whole genome shotgun (WGS) entry which is preliminary data.</text>
</comment>
<gene>
    <name evidence="2" type="ORF">B0H66DRAFT_605153</name>
</gene>
<feature type="region of interest" description="Disordered" evidence="1">
    <location>
        <begin position="61"/>
        <end position="91"/>
    </location>
</feature>
<reference evidence="2" key="2">
    <citation type="submission" date="2023-06" db="EMBL/GenBank/DDBJ databases">
        <authorList>
            <consortium name="Lawrence Berkeley National Laboratory"/>
            <person name="Haridas S."/>
            <person name="Hensen N."/>
            <person name="Bonometti L."/>
            <person name="Westerberg I."/>
            <person name="Brannstrom I.O."/>
            <person name="Guillou S."/>
            <person name="Cros-Aarteil S."/>
            <person name="Calhoun S."/>
            <person name="Kuo A."/>
            <person name="Mondo S."/>
            <person name="Pangilinan J."/>
            <person name="Riley R."/>
            <person name="Labutti K."/>
            <person name="Andreopoulos B."/>
            <person name="Lipzen A."/>
            <person name="Chen C."/>
            <person name="Yanf M."/>
            <person name="Daum C."/>
            <person name="Ng V."/>
            <person name="Clum A."/>
            <person name="Steindorff A."/>
            <person name="Ohm R."/>
            <person name="Martin F."/>
            <person name="Silar P."/>
            <person name="Natvig D."/>
            <person name="Lalanne C."/>
            <person name="Gautier V."/>
            <person name="Ament-Velasquez S.L."/>
            <person name="Kruys A."/>
            <person name="Hutchinson M.I."/>
            <person name="Powell A.J."/>
            <person name="Barry K."/>
            <person name="Miller A.N."/>
            <person name="Grigoriev I.V."/>
            <person name="Debuchy R."/>
            <person name="Gladieux P."/>
            <person name="Thoren M.H."/>
            <person name="Johannesson H."/>
        </authorList>
    </citation>
    <scope>NUCLEOTIDE SEQUENCE</scope>
    <source>
        <strain evidence="2">CBS 118394</strain>
    </source>
</reference>
<dbReference type="AlphaFoldDB" id="A0AAE0I1T6"/>
<evidence type="ECO:0000313" key="2">
    <source>
        <dbReference type="EMBL" id="KAK3316886.1"/>
    </source>
</evidence>
<feature type="compositionally biased region" description="Acidic residues" evidence="1">
    <location>
        <begin position="64"/>
        <end position="83"/>
    </location>
</feature>
<sequence>MSSAGLLQEAPNQRMEADSVPFWATRIVRRCSANADLDYLLAIHNPVKAYDFVCMCSPPFSTGDSDDEDDEDEDEDEMEGEDDDVKHHWDGGRTGLCDKPVADHPDHRWKLSVAGKRKFFTQRIHCELRDPDNFGMYTFNNHAPYGVMQVVQNLLVDFEEAADNWKE</sequence>